<dbReference type="EMBL" id="CP036433">
    <property type="protein sequence ID" value="QDU94560.1"/>
    <property type="molecule type" value="Genomic_DNA"/>
</dbReference>
<keyword evidence="3" id="KW-1185">Reference proteome</keyword>
<sequence length="172" mass="19379">MAKKKRSVKKRAERPEETSASRAEGFADEIFADMNEEYKIDREDLLDEEDSHPEAESAPEPKAAEQTPAEESPAAEPVAEETPAEPKIDEKDLPPDDAKAIEALTRLKCRLDRNDYGNVWRVFMYEHHGTDASLLLLSGLPSLRELWVLGTKVTAKGIEELRVEMPKLTIYS</sequence>
<feature type="compositionally biased region" description="Basic residues" evidence="1">
    <location>
        <begin position="1"/>
        <end position="12"/>
    </location>
</feature>
<dbReference type="KEGG" id="lcre:Pla8534_23520"/>
<accession>A0A518DRU3</accession>
<feature type="compositionally biased region" description="Low complexity" evidence="1">
    <location>
        <begin position="56"/>
        <end position="77"/>
    </location>
</feature>
<feature type="compositionally biased region" description="Basic and acidic residues" evidence="1">
    <location>
        <begin position="84"/>
        <end position="97"/>
    </location>
</feature>
<protein>
    <recommendedName>
        <fullName evidence="4">Leucine Rich repeats (2 copies)</fullName>
    </recommendedName>
</protein>
<evidence type="ECO:0000313" key="3">
    <source>
        <dbReference type="Proteomes" id="UP000317648"/>
    </source>
</evidence>
<reference evidence="2 3" key="1">
    <citation type="submission" date="2019-02" db="EMBL/GenBank/DDBJ databases">
        <title>Deep-cultivation of Planctomycetes and their phenomic and genomic characterization uncovers novel biology.</title>
        <authorList>
            <person name="Wiegand S."/>
            <person name="Jogler M."/>
            <person name="Boedeker C."/>
            <person name="Pinto D."/>
            <person name="Vollmers J."/>
            <person name="Rivas-Marin E."/>
            <person name="Kohn T."/>
            <person name="Peeters S.H."/>
            <person name="Heuer A."/>
            <person name="Rast P."/>
            <person name="Oberbeckmann S."/>
            <person name="Bunk B."/>
            <person name="Jeske O."/>
            <person name="Meyerdierks A."/>
            <person name="Storesund J.E."/>
            <person name="Kallscheuer N."/>
            <person name="Luecker S."/>
            <person name="Lage O.M."/>
            <person name="Pohl T."/>
            <person name="Merkel B.J."/>
            <person name="Hornburger P."/>
            <person name="Mueller R.-W."/>
            <person name="Bruemmer F."/>
            <person name="Labrenz M."/>
            <person name="Spormann A.M."/>
            <person name="Op den Camp H."/>
            <person name="Overmann J."/>
            <person name="Amann R."/>
            <person name="Jetten M.S.M."/>
            <person name="Mascher T."/>
            <person name="Medema M.H."/>
            <person name="Devos D.P."/>
            <person name="Kaster A.-K."/>
            <person name="Ovreas L."/>
            <person name="Rohde M."/>
            <person name="Galperin M.Y."/>
            <person name="Jogler C."/>
        </authorList>
    </citation>
    <scope>NUCLEOTIDE SEQUENCE [LARGE SCALE GENOMIC DNA]</scope>
    <source>
        <strain evidence="2 3">Pla85_3_4</strain>
    </source>
</reference>
<feature type="region of interest" description="Disordered" evidence="1">
    <location>
        <begin position="1"/>
        <end position="97"/>
    </location>
</feature>
<dbReference type="Proteomes" id="UP000317648">
    <property type="component" value="Chromosome"/>
</dbReference>
<evidence type="ECO:0000313" key="2">
    <source>
        <dbReference type="EMBL" id="QDU94560.1"/>
    </source>
</evidence>
<feature type="compositionally biased region" description="Acidic residues" evidence="1">
    <location>
        <begin position="26"/>
        <end position="35"/>
    </location>
</feature>
<gene>
    <name evidence="2" type="ORF">Pla8534_23520</name>
</gene>
<organism evidence="2 3">
    <name type="scientific">Lignipirellula cremea</name>
    <dbReference type="NCBI Taxonomy" id="2528010"/>
    <lineage>
        <taxon>Bacteria</taxon>
        <taxon>Pseudomonadati</taxon>
        <taxon>Planctomycetota</taxon>
        <taxon>Planctomycetia</taxon>
        <taxon>Pirellulales</taxon>
        <taxon>Pirellulaceae</taxon>
        <taxon>Lignipirellula</taxon>
    </lineage>
</organism>
<evidence type="ECO:0000256" key="1">
    <source>
        <dbReference type="SAM" id="MobiDB-lite"/>
    </source>
</evidence>
<evidence type="ECO:0008006" key="4">
    <source>
        <dbReference type="Google" id="ProtNLM"/>
    </source>
</evidence>
<proteinExistence type="predicted"/>
<name>A0A518DRU3_9BACT</name>
<dbReference type="AlphaFoldDB" id="A0A518DRU3"/>
<dbReference type="RefSeq" id="WP_145053067.1">
    <property type="nucleotide sequence ID" value="NZ_CP036433.1"/>
</dbReference>